<dbReference type="Pfam" id="PF00196">
    <property type="entry name" value="GerE"/>
    <property type="match status" value="1"/>
</dbReference>
<dbReference type="Gene3D" id="1.10.10.10">
    <property type="entry name" value="Winged helix-like DNA-binding domain superfamily/Winged helix DNA-binding domain"/>
    <property type="match status" value="1"/>
</dbReference>
<dbReference type="InterPro" id="IPR016032">
    <property type="entry name" value="Sig_transdc_resp-reg_C-effctor"/>
</dbReference>
<dbReference type="SUPFAM" id="SSF46894">
    <property type="entry name" value="C-terminal effector domain of the bipartite response regulators"/>
    <property type="match status" value="1"/>
</dbReference>
<name>A0AAU7FU47_9ENTR</name>
<evidence type="ECO:0000313" key="5">
    <source>
        <dbReference type="EMBL" id="XBM29870.1"/>
    </source>
</evidence>
<keyword evidence="2" id="KW-0238">DNA-binding</keyword>
<feature type="domain" description="HTH luxR-type" evidence="4">
    <location>
        <begin position="136"/>
        <end position="201"/>
    </location>
</feature>
<evidence type="ECO:0000259" key="4">
    <source>
        <dbReference type="PROSITE" id="PS50043"/>
    </source>
</evidence>
<dbReference type="PROSITE" id="PS50043">
    <property type="entry name" value="HTH_LUXR_2"/>
    <property type="match status" value="1"/>
</dbReference>
<dbReference type="CDD" id="cd06170">
    <property type="entry name" value="LuxR_C_like"/>
    <property type="match status" value="1"/>
</dbReference>
<dbReference type="PANTHER" id="PTHR44688">
    <property type="entry name" value="DNA-BINDING TRANSCRIPTIONAL ACTIVATOR DEVR_DOSR"/>
    <property type="match status" value="1"/>
</dbReference>
<sequence>MPTANQTRTVVLSETRQLFRHVIKNHFEESGYTVECATGHFLTEMTCHPYKDIPLIVLGVAGSGWEVRNTLRLIHYFSTRGYEVAVWVPEDDRLILRLMLGLGAFHVLAEERLTEELPKLSLNHSFLTPVAQHLPGKELIKTLSPSELDILLDASRGMKSKEIATLRHISYKTVSTHKRNACQRLGLENSAEWFELLASIDKIYTRHM</sequence>
<evidence type="ECO:0000256" key="1">
    <source>
        <dbReference type="ARBA" id="ARBA00023015"/>
    </source>
</evidence>
<dbReference type="GO" id="GO:0003677">
    <property type="term" value="F:DNA binding"/>
    <property type="evidence" value="ECO:0007669"/>
    <property type="project" value="UniProtKB-KW"/>
</dbReference>
<dbReference type="RefSeq" id="WP_348957745.1">
    <property type="nucleotide sequence ID" value="NZ_CP157375.1"/>
</dbReference>
<dbReference type="SMART" id="SM00421">
    <property type="entry name" value="HTH_LUXR"/>
    <property type="match status" value="1"/>
</dbReference>
<keyword evidence="3" id="KW-0804">Transcription</keyword>
<evidence type="ECO:0000256" key="3">
    <source>
        <dbReference type="ARBA" id="ARBA00023163"/>
    </source>
</evidence>
<keyword evidence="1" id="KW-0805">Transcription regulation</keyword>
<dbReference type="InterPro" id="IPR000792">
    <property type="entry name" value="Tscrpt_reg_LuxR_C"/>
</dbReference>
<gene>
    <name evidence="5" type="ORF">ABFV38_18490</name>
</gene>
<accession>A0AAU7FU47</accession>
<reference evidence="5" key="1">
    <citation type="submission" date="2024-05" db="EMBL/GenBank/DDBJ databases">
        <title>Copy number flexibility facilitates heteroresistance to increasing antibiotic pressure and threatens the beta-lactam pipeline.</title>
        <authorList>
            <person name="Choby J.E."/>
            <person name="Weiss D.S."/>
        </authorList>
    </citation>
    <scope>NUCLEOTIDE SEQUENCE</scope>
    <source>
        <strain evidence="5">Mu1197</strain>
    </source>
</reference>
<evidence type="ECO:0000256" key="2">
    <source>
        <dbReference type="ARBA" id="ARBA00023125"/>
    </source>
</evidence>
<proteinExistence type="predicted"/>
<dbReference type="GO" id="GO:0006355">
    <property type="term" value="P:regulation of DNA-templated transcription"/>
    <property type="evidence" value="ECO:0007669"/>
    <property type="project" value="InterPro"/>
</dbReference>
<dbReference type="InterPro" id="IPR036388">
    <property type="entry name" value="WH-like_DNA-bd_sf"/>
</dbReference>
<dbReference type="EMBL" id="CP157375">
    <property type="protein sequence ID" value="XBM29870.1"/>
    <property type="molecule type" value="Genomic_DNA"/>
</dbReference>
<dbReference type="PRINTS" id="PR00038">
    <property type="entry name" value="HTHLUXR"/>
</dbReference>
<dbReference type="AlphaFoldDB" id="A0AAU7FU47"/>
<dbReference type="PANTHER" id="PTHR44688:SF16">
    <property type="entry name" value="DNA-BINDING TRANSCRIPTIONAL ACTIVATOR DEVR_DOSR"/>
    <property type="match status" value="1"/>
</dbReference>
<organism evidence="5">
    <name type="scientific">Enterobacter cloacae complex sp. Mu1197</name>
    <dbReference type="NCBI Taxonomy" id="3152302"/>
    <lineage>
        <taxon>Bacteria</taxon>
        <taxon>Pseudomonadati</taxon>
        <taxon>Pseudomonadota</taxon>
        <taxon>Gammaproteobacteria</taxon>
        <taxon>Enterobacterales</taxon>
        <taxon>Enterobacteriaceae</taxon>
        <taxon>Enterobacter</taxon>
        <taxon>Enterobacter cloacae complex</taxon>
    </lineage>
</organism>
<protein>
    <submittedName>
        <fullName evidence="5">Helix-turn-helix transcriptional regulator</fullName>
    </submittedName>
</protein>